<dbReference type="AlphaFoldDB" id="A0A9P0LLR5"/>
<feature type="binding site" evidence="9">
    <location>
        <position position="117"/>
    </location>
    <ligand>
        <name>Ca(2+)</name>
        <dbReference type="ChEBI" id="CHEBI:29108"/>
        <label>3</label>
    </ligand>
</feature>
<keyword evidence="2" id="KW-0645">Protease</keyword>
<dbReference type="GO" id="GO:0005615">
    <property type="term" value="C:extracellular space"/>
    <property type="evidence" value="ECO:0007669"/>
    <property type="project" value="TreeGrafter"/>
</dbReference>
<dbReference type="PRINTS" id="PR00138">
    <property type="entry name" value="MATRIXIN"/>
</dbReference>
<dbReference type="InterPro" id="IPR024079">
    <property type="entry name" value="MetalloPept_cat_dom_sf"/>
</dbReference>
<evidence type="ECO:0000256" key="3">
    <source>
        <dbReference type="ARBA" id="ARBA00022723"/>
    </source>
</evidence>
<keyword evidence="13" id="KW-1185">Reference proteome</keyword>
<feature type="binding site" description="in inhibited form" evidence="9">
    <location>
        <position position="6"/>
    </location>
    <ligand>
        <name>Zn(2+)</name>
        <dbReference type="ChEBI" id="CHEBI:29105"/>
        <label>2</label>
        <note>catalytic</note>
    </ligand>
</feature>
<feature type="binding site" evidence="9">
    <location>
        <position position="161"/>
    </location>
    <ligand>
        <name>Zn(2+)</name>
        <dbReference type="ChEBI" id="CHEBI:29105"/>
        <label>2</label>
        <note>catalytic</note>
    </ligand>
</feature>
<dbReference type="PANTHER" id="PTHR10201:SF291">
    <property type="entry name" value="MATRIX METALLOPROTEINASE 1, ISOFORM C-RELATED"/>
    <property type="match status" value="1"/>
</dbReference>
<name>A0A9P0LLR5_ACAOB</name>
<dbReference type="InterPro" id="IPR001818">
    <property type="entry name" value="Pept_M10_metallopeptidase"/>
</dbReference>
<dbReference type="Pfam" id="PF00413">
    <property type="entry name" value="Peptidase_M10"/>
    <property type="match status" value="1"/>
</dbReference>
<feature type="binding site" evidence="9">
    <location>
        <position position="93"/>
    </location>
    <ligand>
        <name>Ca(2+)</name>
        <dbReference type="ChEBI" id="CHEBI:29108"/>
        <label>3</label>
    </ligand>
</feature>
<evidence type="ECO:0000256" key="7">
    <source>
        <dbReference type="ARBA" id="ARBA00023049"/>
    </source>
</evidence>
<evidence type="ECO:0000313" key="12">
    <source>
        <dbReference type="EMBL" id="CAH1993772.1"/>
    </source>
</evidence>
<dbReference type="GO" id="GO:0006508">
    <property type="term" value="P:proteolysis"/>
    <property type="evidence" value="ECO:0007669"/>
    <property type="project" value="UniProtKB-KW"/>
</dbReference>
<proteinExistence type="inferred from homology"/>
<dbReference type="GO" id="GO:0004222">
    <property type="term" value="F:metalloendopeptidase activity"/>
    <property type="evidence" value="ECO:0007669"/>
    <property type="project" value="InterPro"/>
</dbReference>
<gene>
    <name evidence="12" type="ORF">ACAOBT_LOCUS21723</name>
</gene>
<dbReference type="GO" id="GO:0031012">
    <property type="term" value="C:extracellular matrix"/>
    <property type="evidence" value="ECO:0007669"/>
    <property type="project" value="InterPro"/>
</dbReference>
<dbReference type="InterPro" id="IPR021190">
    <property type="entry name" value="Pept_M10A"/>
</dbReference>
<comment type="cofactor">
    <cofactor evidence="9">
        <name>Zn(2+)</name>
        <dbReference type="ChEBI" id="CHEBI:29105"/>
    </cofactor>
    <text evidence="9">Binds 2 Zn(2+) ions per subunit.</text>
</comment>
<reference evidence="12" key="1">
    <citation type="submission" date="2022-03" db="EMBL/GenBank/DDBJ databases">
        <authorList>
            <person name="Sayadi A."/>
        </authorList>
    </citation>
    <scope>NUCLEOTIDE SEQUENCE</scope>
</reference>
<evidence type="ECO:0000256" key="5">
    <source>
        <dbReference type="ARBA" id="ARBA00022801"/>
    </source>
</evidence>
<keyword evidence="3 9" id="KW-0479">Metal-binding</keyword>
<evidence type="ECO:0000256" key="9">
    <source>
        <dbReference type="PIRSR" id="PIRSR621190-2"/>
    </source>
</evidence>
<dbReference type="GO" id="GO:0030198">
    <property type="term" value="P:extracellular matrix organization"/>
    <property type="evidence" value="ECO:0007669"/>
    <property type="project" value="TreeGrafter"/>
</dbReference>
<keyword evidence="6 9" id="KW-0862">Zinc</keyword>
<comment type="cofactor">
    <cofactor evidence="9">
        <name>Ca(2+)</name>
        <dbReference type="ChEBI" id="CHEBI:29108"/>
    </cofactor>
    <text evidence="9">Can bind about 5 Ca(2+) ions per subunit.</text>
</comment>
<keyword evidence="5" id="KW-0378">Hydrolase</keyword>
<dbReference type="InterPro" id="IPR006026">
    <property type="entry name" value="Peptidase_Metallo"/>
</dbReference>
<feature type="compositionally biased region" description="Polar residues" evidence="10">
    <location>
        <begin position="234"/>
        <end position="245"/>
    </location>
</feature>
<dbReference type="Proteomes" id="UP001152888">
    <property type="component" value="Unassembled WGS sequence"/>
</dbReference>
<dbReference type="GO" id="GO:0030574">
    <property type="term" value="P:collagen catabolic process"/>
    <property type="evidence" value="ECO:0007669"/>
    <property type="project" value="TreeGrafter"/>
</dbReference>
<feature type="active site" evidence="8">
    <location>
        <position position="144"/>
    </location>
</feature>
<dbReference type="GO" id="GO:0008270">
    <property type="term" value="F:zinc ion binding"/>
    <property type="evidence" value="ECO:0007669"/>
    <property type="project" value="InterPro"/>
</dbReference>
<dbReference type="PANTHER" id="PTHR10201">
    <property type="entry name" value="MATRIX METALLOPROTEINASE"/>
    <property type="match status" value="1"/>
</dbReference>
<dbReference type="EMBL" id="CAKOFQ010007183">
    <property type="protein sequence ID" value="CAH1993772.1"/>
    <property type="molecule type" value="Genomic_DNA"/>
</dbReference>
<feature type="region of interest" description="Disordered" evidence="10">
    <location>
        <begin position="233"/>
        <end position="256"/>
    </location>
</feature>
<feature type="binding site" evidence="9">
    <location>
        <position position="143"/>
    </location>
    <ligand>
        <name>Zn(2+)</name>
        <dbReference type="ChEBI" id="CHEBI:29105"/>
        <label>2</label>
        <note>catalytic</note>
    </ligand>
</feature>
<feature type="binding site" evidence="9">
    <location>
        <position position="153"/>
    </location>
    <ligand>
        <name>Zn(2+)</name>
        <dbReference type="ChEBI" id="CHEBI:29105"/>
        <label>2</label>
        <note>catalytic</note>
    </ligand>
</feature>
<feature type="binding site" evidence="9">
    <location>
        <position position="86"/>
    </location>
    <ligand>
        <name>Zn(2+)</name>
        <dbReference type="ChEBI" id="CHEBI:29105"/>
        <label>1</label>
    </ligand>
</feature>
<evidence type="ECO:0000256" key="8">
    <source>
        <dbReference type="PIRSR" id="PIRSR621190-1"/>
    </source>
</evidence>
<accession>A0A9P0LLR5</accession>
<feature type="binding site" evidence="9">
    <location>
        <position position="115"/>
    </location>
    <ligand>
        <name>Zn(2+)</name>
        <dbReference type="ChEBI" id="CHEBI:29105"/>
        <label>1</label>
    </ligand>
</feature>
<dbReference type="SMART" id="SM00235">
    <property type="entry name" value="ZnMc"/>
    <property type="match status" value="1"/>
</dbReference>
<feature type="binding site" evidence="9">
    <location>
        <position position="101"/>
    </location>
    <ligand>
        <name>Zn(2+)</name>
        <dbReference type="ChEBI" id="CHEBI:29105"/>
        <label>1</label>
    </ligand>
</feature>
<evidence type="ECO:0000256" key="2">
    <source>
        <dbReference type="ARBA" id="ARBA00022670"/>
    </source>
</evidence>
<feature type="binding site" evidence="9">
    <location>
        <position position="66"/>
    </location>
    <ligand>
        <name>Ca(2+)</name>
        <dbReference type="ChEBI" id="CHEBI:29108"/>
        <label>2</label>
    </ligand>
</feature>
<feature type="domain" description="Peptidase metallopeptidase" evidence="11">
    <location>
        <begin position="15"/>
        <end position="186"/>
    </location>
</feature>
<evidence type="ECO:0000256" key="6">
    <source>
        <dbReference type="ARBA" id="ARBA00022833"/>
    </source>
</evidence>
<feature type="binding site" evidence="9">
    <location>
        <position position="120"/>
    </location>
    <ligand>
        <name>Ca(2+)</name>
        <dbReference type="ChEBI" id="CHEBI:29108"/>
        <label>3</label>
    </ligand>
</feature>
<dbReference type="Gene3D" id="3.40.390.10">
    <property type="entry name" value="Collagenase (Catalytic Domain)"/>
    <property type="match status" value="1"/>
</dbReference>
<comment type="caution">
    <text evidence="12">The sequence shown here is derived from an EMBL/GenBank/DDBJ whole genome shotgun (WGS) entry which is preliminary data.</text>
</comment>
<keyword evidence="4" id="KW-0732">Signal</keyword>
<comment type="similarity">
    <text evidence="1">Belongs to the peptidase M10A family.</text>
</comment>
<dbReference type="SUPFAM" id="SSF55486">
    <property type="entry name" value="Metalloproteases ('zincins'), catalytic domain"/>
    <property type="match status" value="1"/>
</dbReference>
<feature type="region of interest" description="Disordered" evidence="10">
    <location>
        <begin position="368"/>
        <end position="395"/>
    </location>
</feature>
<evidence type="ECO:0000259" key="11">
    <source>
        <dbReference type="SMART" id="SM00235"/>
    </source>
</evidence>
<keyword evidence="7" id="KW-0482">Metalloprotease</keyword>
<evidence type="ECO:0000256" key="1">
    <source>
        <dbReference type="ARBA" id="ARBA00010370"/>
    </source>
</evidence>
<feature type="compositionally biased region" description="Polar residues" evidence="10">
    <location>
        <begin position="372"/>
        <end position="395"/>
    </location>
</feature>
<evidence type="ECO:0000256" key="10">
    <source>
        <dbReference type="SAM" id="MobiDB-lite"/>
    </source>
</evidence>
<feature type="binding site" evidence="9">
    <location>
        <position position="76"/>
    </location>
    <ligand>
        <name>Zn(2+)</name>
        <dbReference type="ChEBI" id="CHEBI:29105"/>
        <label>1</label>
    </ligand>
</feature>
<evidence type="ECO:0000313" key="13">
    <source>
        <dbReference type="Proteomes" id="UP001152888"/>
    </source>
</evidence>
<feature type="binding site" evidence="9">
    <location>
        <position position="120"/>
    </location>
    <ligand>
        <name>Ca(2+)</name>
        <dbReference type="ChEBI" id="CHEBI:29108"/>
        <label>1</label>
    </ligand>
</feature>
<protein>
    <recommendedName>
        <fullName evidence="11">Peptidase metallopeptidase domain-containing protein</fullName>
    </recommendedName>
</protein>
<dbReference type="OrthoDB" id="6781144at2759"/>
<organism evidence="12 13">
    <name type="scientific">Acanthoscelides obtectus</name>
    <name type="common">Bean weevil</name>
    <name type="synonym">Bruchus obtectus</name>
    <dbReference type="NCBI Taxonomy" id="200917"/>
    <lineage>
        <taxon>Eukaryota</taxon>
        <taxon>Metazoa</taxon>
        <taxon>Ecdysozoa</taxon>
        <taxon>Arthropoda</taxon>
        <taxon>Hexapoda</taxon>
        <taxon>Insecta</taxon>
        <taxon>Pterygota</taxon>
        <taxon>Neoptera</taxon>
        <taxon>Endopterygota</taxon>
        <taxon>Coleoptera</taxon>
        <taxon>Polyphaga</taxon>
        <taxon>Cucujiformia</taxon>
        <taxon>Chrysomeloidea</taxon>
        <taxon>Chrysomelidae</taxon>
        <taxon>Bruchinae</taxon>
        <taxon>Bruchini</taxon>
        <taxon>Acanthoscelides</taxon>
    </lineage>
</organism>
<evidence type="ECO:0000256" key="4">
    <source>
        <dbReference type="ARBA" id="ARBA00022729"/>
    </source>
</evidence>
<sequence length="612" mass="68667">MNRPRCQYSDAEFRASFPFRKHDLKWYFPRNTPAAQKDAEMAFQMWQNVSNLTFTMVTNPTLYPPDITITMVSKTHYFSANCMGNDECPLTLDDAGGVLGHAYFPDSSGTCREIHLDINECWYFGNNPNIPKNQTSFLMVLVHEIGHALGIAHSASPNAIMFAFYQHEIRGLDVDDINAVQYLYGRKNKYDSIPKSTTASAIPKTTTTIRSTTRKQPILKNFGIEVSTGRLETPSINRGTASSTHRGGLKDSKMKRQQNNTEVALKKELVYTAKSVRKKFIAIKKGREFHDSALQQVYEPITKQLKTIAVASTFSLSKQSTPQIDSPSILKKVSFDESRKKLFDATKSAVRRTELLKNSSEFNDHTFEQIFPPTTSTPRLQSSMESNNSGNVSSDDLTHTKLSTIAPMQTQSDTHSSFGADEENLMSRYMSTSNHSEASGSLTNLVNNHISNLKANNPGYGGIHNVRINPQSDKLLLGKLQVSFDVGGRCLLLDSEKKKERIKFGRHGSKYHTVRGISDFGFKLTTNGDYDIGKKLIKNVGDLVDKNDAVTVKYIEETVNKFVTEMGKLMRLAVSDVLSDSVTYCNDKVLENYVYSDTWFYVSLLVSMHTRG</sequence>
<keyword evidence="9" id="KW-0106">Calcium</keyword>
<feature type="binding site" evidence="9">
    <location>
        <position position="147"/>
    </location>
    <ligand>
        <name>Zn(2+)</name>
        <dbReference type="ChEBI" id="CHEBI:29105"/>
        <label>2</label>
        <note>catalytic</note>
    </ligand>
</feature>